<proteinExistence type="predicted"/>
<accession>A0A8J3WF87</accession>
<gene>
    <name evidence="2" type="ORF">Pro02_62670</name>
</gene>
<feature type="compositionally biased region" description="Basic and acidic residues" evidence="1">
    <location>
        <begin position="27"/>
        <end position="39"/>
    </location>
</feature>
<name>A0A8J3WF87_PLARO</name>
<dbReference type="EMBL" id="BOOI01000068">
    <property type="protein sequence ID" value="GIH87859.1"/>
    <property type="molecule type" value="Genomic_DNA"/>
</dbReference>
<dbReference type="Proteomes" id="UP000655044">
    <property type="component" value="Unassembled WGS sequence"/>
</dbReference>
<evidence type="ECO:0000256" key="1">
    <source>
        <dbReference type="SAM" id="MobiDB-lite"/>
    </source>
</evidence>
<protein>
    <submittedName>
        <fullName evidence="2">Uncharacterized protein</fullName>
    </submittedName>
</protein>
<sequence>MARDPGHIGMTTSQHPKHETGAALRHCMRDHATGRRDENLDGPARGRGASVLPRTTDRPEPLRFRAPATVQGLSNRRGSNGGGIPSAVRERL</sequence>
<keyword evidence="3" id="KW-1185">Reference proteome</keyword>
<reference evidence="2" key="1">
    <citation type="submission" date="2021-01" db="EMBL/GenBank/DDBJ databases">
        <title>Whole genome shotgun sequence of Planobispora rosea NBRC 15558.</title>
        <authorList>
            <person name="Komaki H."/>
            <person name="Tamura T."/>
        </authorList>
    </citation>
    <scope>NUCLEOTIDE SEQUENCE</scope>
    <source>
        <strain evidence="2">NBRC 15558</strain>
    </source>
</reference>
<comment type="caution">
    <text evidence="2">The sequence shown here is derived from an EMBL/GenBank/DDBJ whole genome shotgun (WGS) entry which is preliminary data.</text>
</comment>
<organism evidence="2 3">
    <name type="scientific">Planobispora rosea</name>
    <dbReference type="NCBI Taxonomy" id="35762"/>
    <lineage>
        <taxon>Bacteria</taxon>
        <taxon>Bacillati</taxon>
        <taxon>Actinomycetota</taxon>
        <taxon>Actinomycetes</taxon>
        <taxon>Streptosporangiales</taxon>
        <taxon>Streptosporangiaceae</taxon>
        <taxon>Planobispora</taxon>
    </lineage>
</organism>
<evidence type="ECO:0000313" key="3">
    <source>
        <dbReference type="Proteomes" id="UP000655044"/>
    </source>
</evidence>
<dbReference type="AlphaFoldDB" id="A0A8J3WF87"/>
<feature type="region of interest" description="Disordered" evidence="1">
    <location>
        <begin position="1"/>
        <end position="92"/>
    </location>
</feature>
<evidence type="ECO:0000313" key="2">
    <source>
        <dbReference type="EMBL" id="GIH87859.1"/>
    </source>
</evidence>